<reference evidence="2" key="5">
    <citation type="journal article" date="2021" name="G3 (Bethesda)">
        <title>Aegilops tauschii genome assembly Aet v5.0 features greater sequence contiguity and improved annotation.</title>
        <authorList>
            <person name="Wang L."/>
            <person name="Zhu T."/>
            <person name="Rodriguez J.C."/>
            <person name="Deal K.R."/>
            <person name="Dubcovsky J."/>
            <person name="McGuire P.E."/>
            <person name="Lux T."/>
            <person name="Spannagl M."/>
            <person name="Mayer K.F.X."/>
            <person name="Baldrich P."/>
            <person name="Meyers B.C."/>
            <person name="Huo N."/>
            <person name="Gu Y.Q."/>
            <person name="Zhou H."/>
            <person name="Devos K.M."/>
            <person name="Bennetzen J.L."/>
            <person name="Unver T."/>
            <person name="Budak H."/>
            <person name="Gulick P.J."/>
            <person name="Galiba G."/>
            <person name="Kalapos B."/>
            <person name="Nelson D.R."/>
            <person name="Li P."/>
            <person name="You F.M."/>
            <person name="Luo M.C."/>
            <person name="Dvorak J."/>
        </authorList>
    </citation>
    <scope>NUCLEOTIDE SEQUENCE [LARGE SCALE GENOMIC DNA]</scope>
    <source>
        <strain evidence="2">cv. AL8/78</strain>
    </source>
</reference>
<evidence type="ECO:0000313" key="2">
    <source>
        <dbReference type="EnsemblPlants" id="AET7Gv20113900.1"/>
    </source>
</evidence>
<evidence type="ECO:0000256" key="1">
    <source>
        <dbReference type="SAM" id="Phobius"/>
    </source>
</evidence>
<accession>A0A453QGU8</accession>
<organism evidence="2 3">
    <name type="scientific">Aegilops tauschii subsp. strangulata</name>
    <name type="common">Goatgrass</name>
    <dbReference type="NCBI Taxonomy" id="200361"/>
    <lineage>
        <taxon>Eukaryota</taxon>
        <taxon>Viridiplantae</taxon>
        <taxon>Streptophyta</taxon>
        <taxon>Embryophyta</taxon>
        <taxon>Tracheophyta</taxon>
        <taxon>Spermatophyta</taxon>
        <taxon>Magnoliopsida</taxon>
        <taxon>Liliopsida</taxon>
        <taxon>Poales</taxon>
        <taxon>Poaceae</taxon>
        <taxon>BOP clade</taxon>
        <taxon>Pooideae</taxon>
        <taxon>Triticodae</taxon>
        <taxon>Triticeae</taxon>
        <taxon>Triticinae</taxon>
        <taxon>Aegilops</taxon>
    </lineage>
</organism>
<dbReference type="AlphaFoldDB" id="A0A453QGU8"/>
<evidence type="ECO:0008006" key="4">
    <source>
        <dbReference type="Google" id="ProtNLM"/>
    </source>
</evidence>
<keyword evidence="1" id="KW-0472">Membrane</keyword>
<dbReference type="Gramene" id="AET7Gv20113900.1">
    <property type="protein sequence ID" value="AET7Gv20113900.1"/>
    <property type="gene ID" value="AET7Gv20113900"/>
</dbReference>
<dbReference type="EnsemblPlants" id="AET7Gv20113900.1">
    <property type="protein sequence ID" value="AET7Gv20113900.1"/>
    <property type="gene ID" value="AET7Gv20113900"/>
</dbReference>
<name>A0A453QGU8_AEGTS</name>
<reference evidence="3" key="1">
    <citation type="journal article" date="2014" name="Science">
        <title>Ancient hybridizations among the ancestral genomes of bread wheat.</title>
        <authorList>
            <consortium name="International Wheat Genome Sequencing Consortium,"/>
            <person name="Marcussen T."/>
            <person name="Sandve S.R."/>
            <person name="Heier L."/>
            <person name="Spannagl M."/>
            <person name="Pfeifer M."/>
            <person name="Jakobsen K.S."/>
            <person name="Wulff B.B."/>
            <person name="Steuernagel B."/>
            <person name="Mayer K.F."/>
            <person name="Olsen O.A."/>
        </authorList>
    </citation>
    <scope>NUCLEOTIDE SEQUENCE [LARGE SCALE GENOMIC DNA]</scope>
    <source>
        <strain evidence="3">cv. AL8/78</strain>
    </source>
</reference>
<dbReference type="PANTHER" id="PTHR36480">
    <property type="entry name" value="OS06G0118900 PROTEIN-RELATED"/>
    <property type="match status" value="1"/>
</dbReference>
<dbReference type="PANTHER" id="PTHR36480:SF8">
    <property type="entry name" value="LATE EMBRYOGENESIS ABUNDANT PROTEIN LEA-2 SUBGROUP DOMAIN-CONTAINING PROTEIN"/>
    <property type="match status" value="1"/>
</dbReference>
<sequence>MAKAPRPRGWSTKRYILAALLGVLVTGVVVIAVSAVLTPAEVVFTVTNATRSNKWELHLTLSANDTSHRAWVEYHSFIVYLQYTAKGTVYKVPADVAPPAPQRPGTTTNMSVSASFALDPFRTAGEGGGKPEISVLVLAVVRFIVGPAYTRPYDVRVLCAPIDYFGAKNLSFPVICDA</sequence>
<evidence type="ECO:0000313" key="3">
    <source>
        <dbReference type="Proteomes" id="UP000015105"/>
    </source>
</evidence>
<keyword evidence="1" id="KW-1133">Transmembrane helix</keyword>
<proteinExistence type="predicted"/>
<keyword evidence="1" id="KW-0812">Transmembrane</keyword>
<keyword evidence="3" id="KW-1185">Reference proteome</keyword>
<dbReference type="Proteomes" id="UP000015105">
    <property type="component" value="Chromosome 7D"/>
</dbReference>
<reference evidence="3" key="2">
    <citation type="journal article" date="2017" name="Nat. Plants">
        <title>The Aegilops tauschii genome reveals multiple impacts of transposons.</title>
        <authorList>
            <person name="Zhao G."/>
            <person name="Zou C."/>
            <person name="Li K."/>
            <person name="Wang K."/>
            <person name="Li T."/>
            <person name="Gao L."/>
            <person name="Zhang X."/>
            <person name="Wang H."/>
            <person name="Yang Z."/>
            <person name="Liu X."/>
            <person name="Jiang W."/>
            <person name="Mao L."/>
            <person name="Kong X."/>
            <person name="Jiao Y."/>
            <person name="Jia J."/>
        </authorList>
    </citation>
    <scope>NUCLEOTIDE SEQUENCE [LARGE SCALE GENOMIC DNA]</scope>
    <source>
        <strain evidence="3">cv. AL8/78</strain>
    </source>
</reference>
<reference evidence="2" key="4">
    <citation type="submission" date="2019-03" db="UniProtKB">
        <authorList>
            <consortium name="EnsemblPlants"/>
        </authorList>
    </citation>
    <scope>IDENTIFICATION</scope>
</reference>
<protein>
    <recommendedName>
        <fullName evidence="4">Late embryogenesis abundant protein LEA-2 subgroup domain-containing protein</fullName>
    </recommendedName>
</protein>
<reference evidence="2" key="3">
    <citation type="journal article" date="2017" name="Nature">
        <title>Genome sequence of the progenitor of the wheat D genome Aegilops tauschii.</title>
        <authorList>
            <person name="Luo M.C."/>
            <person name="Gu Y.Q."/>
            <person name="Puiu D."/>
            <person name="Wang H."/>
            <person name="Twardziok S.O."/>
            <person name="Deal K.R."/>
            <person name="Huo N."/>
            <person name="Zhu T."/>
            <person name="Wang L."/>
            <person name="Wang Y."/>
            <person name="McGuire P.E."/>
            <person name="Liu S."/>
            <person name="Long H."/>
            <person name="Ramasamy R.K."/>
            <person name="Rodriguez J.C."/>
            <person name="Van S.L."/>
            <person name="Yuan L."/>
            <person name="Wang Z."/>
            <person name="Xia Z."/>
            <person name="Xiao L."/>
            <person name="Anderson O.D."/>
            <person name="Ouyang S."/>
            <person name="Liang Y."/>
            <person name="Zimin A.V."/>
            <person name="Pertea G."/>
            <person name="Qi P."/>
            <person name="Bennetzen J.L."/>
            <person name="Dai X."/>
            <person name="Dawson M.W."/>
            <person name="Muller H.G."/>
            <person name="Kugler K."/>
            <person name="Rivarola-Duarte L."/>
            <person name="Spannagl M."/>
            <person name="Mayer K.F.X."/>
            <person name="Lu F.H."/>
            <person name="Bevan M.W."/>
            <person name="Leroy P."/>
            <person name="Li P."/>
            <person name="You F.M."/>
            <person name="Sun Q."/>
            <person name="Liu Z."/>
            <person name="Lyons E."/>
            <person name="Wicker T."/>
            <person name="Salzberg S.L."/>
            <person name="Devos K.M."/>
            <person name="Dvorak J."/>
        </authorList>
    </citation>
    <scope>NUCLEOTIDE SEQUENCE [LARGE SCALE GENOMIC DNA]</scope>
    <source>
        <strain evidence="2">cv. AL8/78</strain>
    </source>
</reference>
<feature type="transmembrane region" description="Helical" evidence="1">
    <location>
        <begin position="15"/>
        <end position="37"/>
    </location>
</feature>